<evidence type="ECO:0000313" key="3">
    <source>
        <dbReference type="Proteomes" id="UP000664132"/>
    </source>
</evidence>
<dbReference type="Proteomes" id="UP000664132">
    <property type="component" value="Unassembled WGS sequence"/>
</dbReference>
<keyword evidence="3" id="KW-1185">Reference proteome</keyword>
<comment type="caution">
    <text evidence="2">The sequence shown here is derived from an EMBL/GenBank/DDBJ whole genome shotgun (WGS) entry which is preliminary data.</text>
</comment>
<feature type="compositionally biased region" description="Polar residues" evidence="1">
    <location>
        <begin position="141"/>
        <end position="159"/>
    </location>
</feature>
<accession>A0A8H7TKG4</accession>
<feature type="compositionally biased region" description="Polar residues" evidence="1">
    <location>
        <begin position="183"/>
        <end position="196"/>
    </location>
</feature>
<organism evidence="2 3">
    <name type="scientific">Cadophora malorum</name>
    <dbReference type="NCBI Taxonomy" id="108018"/>
    <lineage>
        <taxon>Eukaryota</taxon>
        <taxon>Fungi</taxon>
        <taxon>Dikarya</taxon>
        <taxon>Ascomycota</taxon>
        <taxon>Pezizomycotina</taxon>
        <taxon>Leotiomycetes</taxon>
        <taxon>Helotiales</taxon>
        <taxon>Ploettnerulaceae</taxon>
        <taxon>Cadophora</taxon>
    </lineage>
</organism>
<dbReference type="AlphaFoldDB" id="A0A8H7TKG4"/>
<evidence type="ECO:0000256" key="1">
    <source>
        <dbReference type="SAM" id="MobiDB-lite"/>
    </source>
</evidence>
<feature type="region of interest" description="Disordered" evidence="1">
    <location>
        <begin position="112"/>
        <end position="242"/>
    </location>
</feature>
<evidence type="ECO:0000313" key="2">
    <source>
        <dbReference type="EMBL" id="KAG4420872.1"/>
    </source>
</evidence>
<protein>
    <submittedName>
        <fullName evidence="2">Uncharacterized protein</fullName>
    </submittedName>
</protein>
<dbReference type="EMBL" id="JAFJYH010000075">
    <property type="protein sequence ID" value="KAG4420872.1"/>
    <property type="molecule type" value="Genomic_DNA"/>
</dbReference>
<proteinExistence type="predicted"/>
<reference evidence="2" key="1">
    <citation type="submission" date="2021-02" db="EMBL/GenBank/DDBJ databases">
        <title>Genome sequence Cadophora malorum strain M34.</title>
        <authorList>
            <person name="Stefanovic E."/>
            <person name="Vu D."/>
            <person name="Scully C."/>
            <person name="Dijksterhuis J."/>
            <person name="Roader J."/>
            <person name="Houbraken J."/>
        </authorList>
    </citation>
    <scope>NUCLEOTIDE SEQUENCE</scope>
    <source>
        <strain evidence="2">M34</strain>
    </source>
</reference>
<feature type="compositionally biased region" description="Polar residues" evidence="1">
    <location>
        <begin position="120"/>
        <end position="133"/>
    </location>
</feature>
<name>A0A8H7TKG4_9HELO</name>
<feature type="compositionally biased region" description="Low complexity" evidence="1">
    <location>
        <begin position="203"/>
        <end position="212"/>
    </location>
</feature>
<sequence length="272" mass="29657">MSSQSGEENLWANLPPLHTIKPEELIRYQIVDWDPNNPHHPRYLAGHILIKSLFRRNHYYWIACSNPLPKDNTKKAPPAITFSPPTSAPSSALVMAQPTNSSSLLESNFEKAQPLAQGQHAASVSSPTLSHPSNLAPAENNLPTIGMNSGSKSPSNINYAHSHPLPTRSNVSPLSLPPADRSFGSSATASPSTDQNARPDEYSSPVSSPDVPRSQKKRTSNSNAQKGRNVRQEQRRHYVQVEGRVEKPAEGWLNLGTFSWHYGGSSDGSGKS</sequence>
<dbReference type="OrthoDB" id="3556044at2759"/>
<gene>
    <name evidence="2" type="ORF">IFR04_005956</name>
</gene>